<dbReference type="AlphaFoldDB" id="Q097C8"/>
<evidence type="ECO:0000259" key="5">
    <source>
        <dbReference type="PROSITE" id="PS50893"/>
    </source>
</evidence>
<evidence type="ECO:0000256" key="3">
    <source>
        <dbReference type="ARBA" id="ARBA00022741"/>
    </source>
</evidence>
<name>Q097C8_STIAD</name>
<dbReference type="InterPro" id="IPR003439">
    <property type="entry name" value="ABC_transporter-like_ATP-bd"/>
</dbReference>
<dbReference type="Proteomes" id="UP000001351">
    <property type="component" value="Chromosome"/>
</dbReference>
<sequence length="338" mass="36538">MWSLHEVDIVSQPMIRIEGLTKSYGNAQALRGVSFEVPRGQVVGFLGPNGAGKSTTMKILAGFVTPTSGVAQVNGMDVTVDSVVTRRLIGYLPENNPLYEEMMVRDYLDFIADVRGVPREQRQARIRSAVDRCGLSAVLGKDIQQLSKGYRQRVGLAQAILHDPDLLILDEPTSGLDPNQIVEIRNLIRDLGREKTVILSTHILSEVQSTCSRVLIISEGKVVADDAPERLTTGEGGTVTVVLAPRSGAPLQPEQVRAVLAQVPGVTGVEAGEAEGGGTLGFHLRYGAEDIRRALFEAAVRHDFCLLEMKRQHVSLEETFRKLTGGEATNAGAPPRAA</sequence>
<dbReference type="PANTHER" id="PTHR43335">
    <property type="entry name" value="ABC TRANSPORTER, ATP-BINDING PROTEIN"/>
    <property type="match status" value="1"/>
</dbReference>
<dbReference type="InterPro" id="IPR003593">
    <property type="entry name" value="AAA+_ATPase"/>
</dbReference>
<dbReference type="KEGG" id="sur:STAUR_8324"/>
<reference evidence="6 8" key="2">
    <citation type="journal article" date="2011" name="Mol. Biol. Evol.">
        <title>Comparative genomic analysis of fruiting body formation in Myxococcales.</title>
        <authorList>
            <person name="Huntley S."/>
            <person name="Hamann N."/>
            <person name="Wegener-Feldbrugge S."/>
            <person name="Treuner-Lange A."/>
            <person name="Kube M."/>
            <person name="Reinhardt R."/>
            <person name="Klages S."/>
            <person name="Muller R."/>
            <person name="Ronning C.M."/>
            <person name="Nierman W.C."/>
            <person name="Sogaard-Andersen L."/>
        </authorList>
    </citation>
    <scope>NUCLEOTIDE SEQUENCE [LARGE SCALE GENOMIC DNA]</scope>
    <source>
        <strain evidence="6 8">DW4/3-1</strain>
    </source>
</reference>
<dbReference type="OrthoDB" id="9809450at2"/>
<reference evidence="7 9" key="1">
    <citation type="submission" date="2006-04" db="EMBL/GenBank/DDBJ databases">
        <authorList>
            <person name="Nierman W.C."/>
        </authorList>
    </citation>
    <scope>NUCLEOTIDE SEQUENCE [LARGE SCALE GENOMIC DNA]</scope>
    <source>
        <strain evidence="7 9">DW4/3-1</strain>
    </source>
</reference>
<dbReference type="PANTHER" id="PTHR43335:SF4">
    <property type="entry name" value="ABC TRANSPORTER, ATP-BINDING PROTEIN"/>
    <property type="match status" value="1"/>
</dbReference>
<dbReference type="GO" id="GO:0016887">
    <property type="term" value="F:ATP hydrolysis activity"/>
    <property type="evidence" value="ECO:0007669"/>
    <property type="project" value="InterPro"/>
</dbReference>
<proteinExistence type="inferred from homology"/>
<dbReference type="SMART" id="SM00382">
    <property type="entry name" value="AAA"/>
    <property type="match status" value="1"/>
</dbReference>
<keyword evidence="3" id="KW-0547">Nucleotide-binding</keyword>
<keyword evidence="8" id="KW-1185">Reference proteome</keyword>
<gene>
    <name evidence="6" type="ordered locus">STAUR_8324</name>
    <name evidence="7" type="ORF">STIAU_3082</name>
</gene>
<dbReference type="EMBL" id="CP002271">
    <property type="protein sequence ID" value="ADO76078.1"/>
    <property type="molecule type" value="Genomic_DNA"/>
</dbReference>
<evidence type="ECO:0000313" key="6">
    <source>
        <dbReference type="EMBL" id="ADO76078.1"/>
    </source>
</evidence>
<feature type="domain" description="ABC transporter" evidence="5">
    <location>
        <begin position="15"/>
        <end position="244"/>
    </location>
</feature>
<dbReference type="PROSITE" id="PS50893">
    <property type="entry name" value="ABC_TRANSPORTER_2"/>
    <property type="match status" value="1"/>
</dbReference>
<organism evidence="7 9">
    <name type="scientific">Stigmatella aurantiaca (strain DW4/3-1)</name>
    <dbReference type="NCBI Taxonomy" id="378806"/>
    <lineage>
        <taxon>Bacteria</taxon>
        <taxon>Pseudomonadati</taxon>
        <taxon>Myxococcota</taxon>
        <taxon>Myxococcia</taxon>
        <taxon>Myxococcales</taxon>
        <taxon>Cystobacterineae</taxon>
        <taxon>Archangiaceae</taxon>
        <taxon>Stigmatella</taxon>
    </lineage>
</organism>
<evidence type="ECO:0000313" key="8">
    <source>
        <dbReference type="Proteomes" id="UP000001351"/>
    </source>
</evidence>
<evidence type="ECO:0000256" key="4">
    <source>
        <dbReference type="ARBA" id="ARBA00022840"/>
    </source>
</evidence>
<dbReference type="GO" id="GO:0005524">
    <property type="term" value="F:ATP binding"/>
    <property type="evidence" value="ECO:0007669"/>
    <property type="project" value="UniProtKB-KW"/>
</dbReference>
<dbReference type="Gene3D" id="3.40.50.300">
    <property type="entry name" value="P-loop containing nucleotide triphosphate hydrolases"/>
    <property type="match status" value="1"/>
</dbReference>
<dbReference type="STRING" id="378806.STAUR_8324"/>
<keyword evidence="2" id="KW-0813">Transport</keyword>
<dbReference type="Pfam" id="PF00005">
    <property type="entry name" value="ABC_tran"/>
    <property type="match status" value="1"/>
</dbReference>
<comment type="similarity">
    <text evidence="1">Belongs to the ABC transporter superfamily.</text>
</comment>
<evidence type="ECO:0000256" key="2">
    <source>
        <dbReference type="ARBA" id="ARBA00022448"/>
    </source>
</evidence>
<evidence type="ECO:0000256" key="1">
    <source>
        <dbReference type="ARBA" id="ARBA00005417"/>
    </source>
</evidence>
<dbReference type="EMBL" id="AAMD01000026">
    <property type="protein sequence ID" value="EAU67841.1"/>
    <property type="molecule type" value="Genomic_DNA"/>
</dbReference>
<dbReference type="eggNOG" id="COG1131">
    <property type="taxonomic scope" value="Bacteria"/>
</dbReference>
<keyword evidence="4" id="KW-0067">ATP-binding</keyword>
<dbReference type="HOGENOM" id="CLU_000604_1_2_7"/>
<dbReference type="Proteomes" id="UP000032702">
    <property type="component" value="Unassembled WGS sequence"/>
</dbReference>
<protein>
    <submittedName>
        <fullName evidence="6 7">ABC transporter</fullName>
    </submittedName>
</protein>
<evidence type="ECO:0000313" key="9">
    <source>
        <dbReference type="Proteomes" id="UP000032702"/>
    </source>
</evidence>
<evidence type="ECO:0000313" key="7">
    <source>
        <dbReference type="EMBL" id="EAU67841.1"/>
    </source>
</evidence>
<accession>Q097C8</accession>
<dbReference type="CDD" id="cd03230">
    <property type="entry name" value="ABC_DR_subfamily_A"/>
    <property type="match status" value="1"/>
</dbReference>
<dbReference type="SUPFAM" id="SSF52540">
    <property type="entry name" value="P-loop containing nucleoside triphosphate hydrolases"/>
    <property type="match status" value="1"/>
</dbReference>
<dbReference type="InterPro" id="IPR027417">
    <property type="entry name" value="P-loop_NTPase"/>
</dbReference>